<dbReference type="InterPro" id="IPR018712">
    <property type="entry name" value="Tle1-like_cat"/>
</dbReference>
<feature type="domain" description="T6SS Phospholipase effector Tle1-like catalytic" evidence="2">
    <location>
        <begin position="20"/>
        <end position="420"/>
    </location>
</feature>
<sequence length="605" mass="68231">MPHATSPDIEEAIQADQYVKLILCFDGTGNTFSGTNADTNVVKILRKLDRNHKKQYHYYQTGIGTYDVNENSIHKTPIGEVRSRVSKAIDSGFGTTFDAHIMAGYRFLMRYYEPEAKIYIFGFSRGAFTAKYLSRMVNEVGLLCKGNEEMVPFAYRLYQRSLKCKSNDRTKAARKGASNEMEPEAQASESGQADTDPLAQGGGPNMALPDASDDGEGTDGPIEDNYLAGNPVITTSPETIAAEKEVKAFGETFCRTEGTDPAEHRNIKVFFLGLWDCVNSVAMVERSAPAPVEITGTAHHVRHAVAVDEHRVKFKPALLAQDIKTVIKKAQTPSTDSNDIKVAIKDTKKEVSEKEDIREVWFPGNHGDVGGGWPAIPREMTGWAYWRYVFGGTKVKNLEKPLEDDALQISDMALEWMIREVDIVGKQHPGCQVNWCHTLDAFKATMAITEKVEDHVIKGFMHNTLRFGYGSSFLKVFMWNLIETLPGIPRWELNDSKEDTIRNRGWELYRGMPNWSGRRDIPRGAVLHNSLKERLKKVESYKPLNNHGSGEPCLRNSKGVAEMRDVTYKRFDPSGKEIKAPEWDARHKIWQFEDFHAQLAQPRIY</sequence>
<reference evidence="3 4" key="1">
    <citation type="submission" date="2020-05" db="EMBL/GenBank/DDBJ databases">
        <title>Identification and distribution of gene clusters putatively required for synthesis of sphingolipid metabolism inhibitors in phylogenetically diverse species of the filamentous fungus Fusarium.</title>
        <authorList>
            <person name="Kim H.-S."/>
            <person name="Busman M."/>
            <person name="Brown D.W."/>
            <person name="Divon H."/>
            <person name="Uhlig S."/>
            <person name="Proctor R.H."/>
        </authorList>
    </citation>
    <scope>NUCLEOTIDE SEQUENCE [LARGE SCALE GENOMIC DNA]</scope>
    <source>
        <strain evidence="3 4">NRRL 66243</strain>
    </source>
</reference>
<evidence type="ECO:0000259" key="2">
    <source>
        <dbReference type="Pfam" id="PF09994"/>
    </source>
</evidence>
<dbReference type="GeneID" id="59301933"/>
<protein>
    <submittedName>
        <fullName evidence="3">Short chain dehydrogenase reductase family</fullName>
    </submittedName>
</protein>
<dbReference type="PANTHER" id="PTHR33840:SF2">
    <property type="entry name" value="TLE1 PHOSPHOLIPASE DOMAIN-CONTAINING PROTEIN"/>
    <property type="match status" value="1"/>
</dbReference>
<gene>
    <name evidence="3" type="ORF">FTJAE_3373</name>
</gene>
<dbReference type="EMBL" id="JAAQRI010000064">
    <property type="protein sequence ID" value="KAF5643013.1"/>
    <property type="molecule type" value="Genomic_DNA"/>
</dbReference>
<accession>A0A8H5S1P2</accession>
<evidence type="ECO:0000313" key="3">
    <source>
        <dbReference type="EMBL" id="KAF5643013.1"/>
    </source>
</evidence>
<feature type="region of interest" description="Disordered" evidence="1">
    <location>
        <begin position="169"/>
        <end position="231"/>
    </location>
</feature>
<dbReference type="Pfam" id="PF09994">
    <property type="entry name" value="T6SS_Tle1-like_cat"/>
    <property type="match status" value="1"/>
</dbReference>
<dbReference type="Proteomes" id="UP000530670">
    <property type="component" value="Unassembled WGS sequence"/>
</dbReference>
<comment type="caution">
    <text evidence="3">The sequence shown here is derived from an EMBL/GenBank/DDBJ whole genome shotgun (WGS) entry which is preliminary data.</text>
</comment>
<dbReference type="RefSeq" id="XP_037209506.1">
    <property type="nucleotide sequence ID" value="XM_037349663.1"/>
</dbReference>
<keyword evidence="4" id="KW-1185">Reference proteome</keyword>
<name>A0A8H5S1P2_9HYPO</name>
<proteinExistence type="predicted"/>
<dbReference type="AlphaFoldDB" id="A0A8H5S1P2"/>
<organism evidence="3 4">
    <name type="scientific">Fusarium tjaetaba</name>
    <dbReference type="NCBI Taxonomy" id="1567544"/>
    <lineage>
        <taxon>Eukaryota</taxon>
        <taxon>Fungi</taxon>
        <taxon>Dikarya</taxon>
        <taxon>Ascomycota</taxon>
        <taxon>Pezizomycotina</taxon>
        <taxon>Sordariomycetes</taxon>
        <taxon>Hypocreomycetidae</taxon>
        <taxon>Hypocreales</taxon>
        <taxon>Nectriaceae</taxon>
        <taxon>Fusarium</taxon>
        <taxon>Fusarium fujikuroi species complex</taxon>
    </lineage>
</organism>
<evidence type="ECO:0000313" key="4">
    <source>
        <dbReference type="Proteomes" id="UP000530670"/>
    </source>
</evidence>
<evidence type="ECO:0000256" key="1">
    <source>
        <dbReference type="SAM" id="MobiDB-lite"/>
    </source>
</evidence>
<dbReference type="OrthoDB" id="3162439at2759"/>
<dbReference type="PANTHER" id="PTHR33840">
    <property type="match status" value="1"/>
</dbReference>